<dbReference type="EMBL" id="JBEDUW010000200">
    <property type="protein sequence ID" value="KAK9904391.1"/>
    <property type="molecule type" value="Genomic_DNA"/>
</dbReference>
<dbReference type="Proteomes" id="UP001457282">
    <property type="component" value="Unassembled WGS sequence"/>
</dbReference>
<accession>A0AAW1VJZ5</accession>
<dbReference type="AlphaFoldDB" id="A0AAW1VJZ5"/>
<evidence type="ECO:0000313" key="2">
    <source>
        <dbReference type="Proteomes" id="UP001457282"/>
    </source>
</evidence>
<dbReference type="Gene3D" id="3.60.10.10">
    <property type="entry name" value="Endonuclease/exonuclease/phosphatase"/>
    <property type="match status" value="1"/>
</dbReference>
<dbReference type="InterPro" id="IPR036691">
    <property type="entry name" value="Endo/exonu/phosph_ase_sf"/>
</dbReference>
<evidence type="ECO:0000313" key="1">
    <source>
        <dbReference type="EMBL" id="KAK9904391.1"/>
    </source>
</evidence>
<reference evidence="1 2" key="1">
    <citation type="journal article" date="2023" name="G3 (Bethesda)">
        <title>A chromosome-length genome assembly and annotation of blackberry (Rubus argutus, cv. 'Hillquist').</title>
        <authorList>
            <person name="Bruna T."/>
            <person name="Aryal R."/>
            <person name="Dudchenko O."/>
            <person name="Sargent D.J."/>
            <person name="Mead D."/>
            <person name="Buti M."/>
            <person name="Cavallini A."/>
            <person name="Hytonen T."/>
            <person name="Andres J."/>
            <person name="Pham M."/>
            <person name="Weisz D."/>
            <person name="Mascagni F."/>
            <person name="Usai G."/>
            <person name="Natali L."/>
            <person name="Bassil N."/>
            <person name="Fernandez G.E."/>
            <person name="Lomsadze A."/>
            <person name="Armour M."/>
            <person name="Olukolu B."/>
            <person name="Poorten T."/>
            <person name="Britton C."/>
            <person name="Davik J."/>
            <person name="Ashrafi H."/>
            <person name="Aiden E.L."/>
            <person name="Borodovsky M."/>
            <person name="Worthington M."/>
        </authorList>
    </citation>
    <scope>NUCLEOTIDE SEQUENCE [LARGE SCALE GENOMIC DNA]</scope>
    <source>
        <strain evidence="1">PI 553951</strain>
    </source>
</reference>
<keyword evidence="2" id="KW-1185">Reference proteome</keyword>
<dbReference type="SUPFAM" id="SSF56219">
    <property type="entry name" value="DNase I-like"/>
    <property type="match status" value="1"/>
</dbReference>
<sequence length="114" mass="12765">MLSLGFTDHIIVEADGFSGGIWLFWNSTNIQVDFIDKNIQAITVKVAVPGGPSWMLSALYACPTKSVRAMLWSYFDNLMRIHKLPWIYIGDFNELYSATDKNLGTLSGRFGGLK</sequence>
<protein>
    <submittedName>
        <fullName evidence="1">Uncharacterized protein</fullName>
    </submittedName>
</protein>
<dbReference type="PANTHER" id="PTHR35218:SF7">
    <property type="entry name" value="ENDONUCLEASE_EXONUCLEASE_PHOSPHATASE"/>
    <property type="match status" value="1"/>
</dbReference>
<proteinExistence type="predicted"/>
<comment type="caution">
    <text evidence="1">The sequence shown here is derived from an EMBL/GenBank/DDBJ whole genome shotgun (WGS) entry which is preliminary data.</text>
</comment>
<dbReference type="PANTHER" id="PTHR35218">
    <property type="entry name" value="RNASE H DOMAIN-CONTAINING PROTEIN"/>
    <property type="match status" value="1"/>
</dbReference>
<organism evidence="1 2">
    <name type="scientific">Rubus argutus</name>
    <name type="common">Southern blackberry</name>
    <dbReference type="NCBI Taxonomy" id="59490"/>
    <lineage>
        <taxon>Eukaryota</taxon>
        <taxon>Viridiplantae</taxon>
        <taxon>Streptophyta</taxon>
        <taxon>Embryophyta</taxon>
        <taxon>Tracheophyta</taxon>
        <taxon>Spermatophyta</taxon>
        <taxon>Magnoliopsida</taxon>
        <taxon>eudicotyledons</taxon>
        <taxon>Gunneridae</taxon>
        <taxon>Pentapetalae</taxon>
        <taxon>rosids</taxon>
        <taxon>fabids</taxon>
        <taxon>Rosales</taxon>
        <taxon>Rosaceae</taxon>
        <taxon>Rosoideae</taxon>
        <taxon>Rosoideae incertae sedis</taxon>
        <taxon>Rubus</taxon>
    </lineage>
</organism>
<name>A0AAW1VJZ5_RUBAR</name>
<gene>
    <name evidence="1" type="ORF">M0R45_000757</name>
</gene>